<reference evidence="2 3" key="1">
    <citation type="submission" date="2024-03" db="EMBL/GenBank/DDBJ databases">
        <title>Actinomycetospora sp. OC33-EN06, a novel actinomycete isolated from wild orchid (Aerides multiflora).</title>
        <authorList>
            <person name="Suriyachadkun C."/>
        </authorList>
    </citation>
    <scope>NUCLEOTIDE SEQUENCE [LARGE SCALE GENOMIC DNA]</scope>
    <source>
        <strain evidence="2 3">OC33-EN06</strain>
    </source>
</reference>
<feature type="transmembrane region" description="Helical" evidence="1">
    <location>
        <begin position="389"/>
        <end position="409"/>
    </location>
</feature>
<dbReference type="InterPro" id="IPR004697">
    <property type="entry name" value="AbgT"/>
</dbReference>
<dbReference type="Pfam" id="PF03806">
    <property type="entry name" value="ABG_transport"/>
    <property type="match status" value="1"/>
</dbReference>
<evidence type="ECO:0000313" key="3">
    <source>
        <dbReference type="Proteomes" id="UP001370100"/>
    </source>
</evidence>
<feature type="transmembrane region" description="Helical" evidence="1">
    <location>
        <begin position="350"/>
        <end position="369"/>
    </location>
</feature>
<organism evidence="2 3">
    <name type="scientific">Actinomycetospora aeridis</name>
    <dbReference type="NCBI Taxonomy" id="3129231"/>
    <lineage>
        <taxon>Bacteria</taxon>
        <taxon>Bacillati</taxon>
        <taxon>Actinomycetota</taxon>
        <taxon>Actinomycetes</taxon>
        <taxon>Pseudonocardiales</taxon>
        <taxon>Pseudonocardiaceae</taxon>
        <taxon>Actinomycetospora</taxon>
    </lineage>
</organism>
<accession>A0ABU8N936</accession>
<dbReference type="RefSeq" id="WP_337715852.1">
    <property type="nucleotide sequence ID" value="NZ_JBBEGL010000005.1"/>
</dbReference>
<evidence type="ECO:0000313" key="2">
    <source>
        <dbReference type="EMBL" id="MEJ2888882.1"/>
    </source>
</evidence>
<dbReference type="PANTHER" id="PTHR30282:SF0">
    <property type="entry name" value="P-AMINOBENZOYL-GLUTAMATE TRANSPORT PROTEIN"/>
    <property type="match status" value="1"/>
</dbReference>
<feature type="transmembrane region" description="Helical" evidence="1">
    <location>
        <begin position="477"/>
        <end position="502"/>
    </location>
</feature>
<feature type="transmembrane region" description="Helical" evidence="1">
    <location>
        <begin position="91"/>
        <end position="107"/>
    </location>
</feature>
<feature type="transmembrane region" description="Helical" evidence="1">
    <location>
        <begin position="447"/>
        <end position="465"/>
    </location>
</feature>
<name>A0ABU8N936_9PSEU</name>
<gene>
    <name evidence="2" type="ORF">WCD41_20655</name>
</gene>
<keyword evidence="3" id="KW-1185">Reference proteome</keyword>
<feature type="transmembrane region" description="Helical" evidence="1">
    <location>
        <begin position="217"/>
        <end position="235"/>
    </location>
</feature>
<feature type="transmembrane region" description="Helical" evidence="1">
    <location>
        <begin position="33"/>
        <end position="55"/>
    </location>
</feature>
<dbReference type="EMBL" id="JBBEGL010000005">
    <property type="protein sequence ID" value="MEJ2888882.1"/>
    <property type="molecule type" value="Genomic_DNA"/>
</dbReference>
<evidence type="ECO:0000256" key="1">
    <source>
        <dbReference type="SAM" id="Phobius"/>
    </source>
</evidence>
<feature type="transmembrane region" description="Helical" evidence="1">
    <location>
        <begin position="307"/>
        <end position="329"/>
    </location>
</feature>
<dbReference type="PANTHER" id="PTHR30282">
    <property type="entry name" value="P-AMINOBENZOYL GLUTAMATE TRANSPORTER"/>
    <property type="match status" value="1"/>
</dbReference>
<keyword evidence="1" id="KW-0812">Transmembrane</keyword>
<comment type="caution">
    <text evidence="2">The sequence shown here is derived from an EMBL/GenBank/DDBJ whole genome shotgun (WGS) entry which is preliminary data.</text>
</comment>
<dbReference type="Proteomes" id="UP001370100">
    <property type="component" value="Unassembled WGS sequence"/>
</dbReference>
<keyword evidence="1" id="KW-0472">Membrane</keyword>
<feature type="transmembrane region" description="Helical" evidence="1">
    <location>
        <begin position="416"/>
        <end position="441"/>
    </location>
</feature>
<sequence>MATESETSPTEPERLRGFLGVVERVGNRLPDPVLLFVLLGAVLAVLSAILAGVGLEAQVPGAPAPTPVRSLLSGEGLRFALGSAIENFVEFPPLGTIIAVLLGIAVADRSGLLPTLLRVTVLRAPRRLVAPALMLTGVSGSVASDAAYMVLIPLGAMVFRTLGRSPAVGAVAAFVAVGAGYDASIFLTATDVLLAGITNRAAAIVDPTVELTALSNYWFSIASAIIVALAAAVVVDKVVEPKLGAVDSSPPADDDAADLTISAVEVRGLKVAGVTLVAFLALCAVAWLPPGAPLRDPEGGGIIQSPFVSGIAVILLLGFTAVGIAYGVATGSITRAGDVPTMMRDGMSEVAPLLVLFFVIAQFLAWFSWTGIGQWLAVTGADALRALGAPAPVLLVLSILLIFLLGLVITSGSAQWSLLAPVIVPMLLLVGIDAAASQAAFRIGDSIANVLTPMSPYFAVTLGFLQQYRRSAGIGTLVSMTLPIAMTMFAVWVVLFVVWIVLRLPLGV</sequence>
<proteinExistence type="predicted"/>
<feature type="transmembrane region" description="Helical" evidence="1">
    <location>
        <begin position="269"/>
        <end position="287"/>
    </location>
</feature>
<protein>
    <submittedName>
        <fullName evidence="2">AbgT family transporter</fullName>
    </submittedName>
</protein>
<keyword evidence="1" id="KW-1133">Transmembrane helix</keyword>